<dbReference type="AlphaFoldDB" id="R4YUL4"/>
<reference evidence="2 3" key="1">
    <citation type="journal article" date="2013" name="Nat. Commun.">
        <title>Genome sequence and functional genomic analysis of the oil-degrading bacterium Oleispira antarctica.</title>
        <authorList>
            <person name="Kube M."/>
            <person name="Chernikova T.N."/>
            <person name="Al-Ramahi Y."/>
            <person name="Beloqui A."/>
            <person name="Lopez-Cortez N."/>
            <person name="Guazzaroni M.E."/>
            <person name="Heipieper H.J."/>
            <person name="Klages S."/>
            <person name="Kotsyurbenko O.R."/>
            <person name="Langer I."/>
            <person name="Nechitaylo T.Y."/>
            <person name="Lunsdorf H."/>
            <person name="Fernandez M."/>
            <person name="Juarez S."/>
            <person name="Ciordia S."/>
            <person name="Singer A."/>
            <person name="Kagan O."/>
            <person name="Egorova O."/>
            <person name="Petit P.A."/>
            <person name="Stogios P."/>
            <person name="Kim Y."/>
            <person name="Tchigvintsev A."/>
            <person name="Flick R."/>
            <person name="Denaro R."/>
            <person name="Genovese M."/>
            <person name="Albar J.P."/>
            <person name="Reva O.N."/>
            <person name="Martinez-Gomariz M."/>
            <person name="Tran H."/>
            <person name="Ferrer M."/>
            <person name="Savchenko A."/>
            <person name="Yakunin A.F."/>
            <person name="Yakimov M.M."/>
            <person name="Golyshina O.V."/>
            <person name="Reinhardt R."/>
            <person name="Golyshin P.N."/>
        </authorList>
    </citation>
    <scope>NUCLEOTIDE SEQUENCE [LARGE SCALE GENOMIC DNA]</scope>
</reference>
<dbReference type="HOGENOM" id="CLU_041789_1_1_6"/>
<feature type="domain" description="DUF4172" evidence="1">
    <location>
        <begin position="8"/>
        <end position="86"/>
    </location>
</feature>
<sequence length="193" mass="22220">MMNLTDLWIWQSPSWTDFQWQDELILPRLRDTRLKLGVLLGKASLNTSTEQSLDTLLANIIASSAIEDEQLNVESVRSSLAKHLGLSSEQPYPTSDRSEGLAAMMMDALQNQHAPLTTPRLFQWHEWLFPPPKEDEWSSQTIIVGKLRGDEPMQVVSGRLDKQTVHFEAPPRDQLEQELDQFISWFNQSYQEL</sequence>
<dbReference type="KEGG" id="oai:OLEAN_C26280"/>
<dbReference type="EMBL" id="FO203512">
    <property type="protein sequence ID" value="CCK76804.1"/>
    <property type="molecule type" value="Genomic_DNA"/>
</dbReference>
<organism evidence="2 3">
    <name type="scientific">Oleispira antarctica RB-8</name>
    <dbReference type="NCBI Taxonomy" id="698738"/>
    <lineage>
        <taxon>Bacteria</taxon>
        <taxon>Pseudomonadati</taxon>
        <taxon>Pseudomonadota</taxon>
        <taxon>Gammaproteobacteria</taxon>
        <taxon>Oceanospirillales</taxon>
        <taxon>Oceanospirillaceae</taxon>
        <taxon>Oleispira</taxon>
    </lineage>
</organism>
<keyword evidence="3" id="KW-1185">Reference proteome</keyword>
<gene>
    <name evidence="2" type="ORF">OLEAN_C26280</name>
</gene>
<dbReference type="STRING" id="698738.OLEAN_C26280"/>
<name>R4YUL4_OLEAN</name>
<proteinExistence type="predicted"/>
<evidence type="ECO:0000259" key="1">
    <source>
        <dbReference type="Pfam" id="PF13776"/>
    </source>
</evidence>
<evidence type="ECO:0000313" key="3">
    <source>
        <dbReference type="Proteomes" id="UP000032749"/>
    </source>
</evidence>
<protein>
    <submittedName>
        <fullName evidence="2">Fic family protein</fullName>
    </submittedName>
</protein>
<dbReference type="InterPro" id="IPR036597">
    <property type="entry name" value="Fido-like_dom_sf"/>
</dbReference>
<dbReference type="PATRIC" id="fig|698738.3.peg.2727"/>
<dbReference type="InterPro" id="IPR025230">
    <property type="entry name" value="DUF4172"/>
</dbReference>
<evidence type="ECO:0000313" key="2">
    <source>
        <dbReference type="EMBL" id="CCK76804.1"/>
    </source>
</evidence>
<dbReference type="Proteomes" id="UP000032749">
    <property type="component" value="Chromosome"/>
</dbReference>
<accession>R4YUL4</accession>
<dbReference type="Gene3D" id="1.10.3290.10">
    <property type="entry name" value="Fido-like domain"/>
    <property type="match status" value="1"/>
</dbReference>
<dbReference type="SUPFAM" id="SSF140931">
    <property type="entry name" value="Fic-like"/>
    <property type="match status" value="1"/>
</dbReference>
<dbReference type="Pfam" id="PF13776">
    <property type="entry name" value="DUF4172"/>
    <property type="match status" value="1"/>
</dbReference>